<dbReference type="InterPro" id="IPR026720">
    <property type="entry name" value="CFAP91"/>
</dbReference>
<dbReference type="SUPFAM" id="SSF117281">
    <property type="entry name" value="Kelch motif"/>
    <property type="match status" value="1"/>
</dbReference>
<dbReference type="EMBL" id="KB521805">
    <property type="protein sequence ID" value="EMP37567.1"/>
    <property type="molecule type" value="Genomic_DNA"/>
</dbReference>
<dbReference type="Proteomes" id="UP000031443">
    <property type="component" value="Unassembled WGS sequence"/>
</dbReference>
<evidence type="ECO:0000313" key="2">
    <source>
        <dbReference type="EMBL" id="EMP37567.1"/>
    </source>
</evidence>
<dbReference type="InterPro" id="IPR015915">
    <property type="entry name" value="Kelch-typ_b-propeller"/>
</dbReference>
<keyword evidence="3" id="KW-1185">Reference proteome</keyword>
<accession>M7CA99</accession>
<dbReference type="PANTHER" id="PTHR22455">
    <property type="entry name" value="CILIA- AND FLAGELLA-ASSOCIATED PROTEIN 91"/>
    <property type="match status" value="1"/>
</dbReference>
<keyword evidence="1" id="KW-0880">Kelch repeat</keyword>
<organism evidence="2 3">
    <name type="scientific">Chelonia mydas</name>
    <name type="common">Green sea-turtle</name>
    <name type="synonym">Chelonia agassizi</name>
    <dbReference type="NCBI Taxonomy" id="8469"/>
    <lineage>
        <taxon>Eukaryota</taxon>
        <taxon>Metazoa</taxon>
        <taxon>Chordata</taxon>
        <taxon>Craniata</taxon>
        <taxon>Vertebrata</taxon>
        <taxon>Euteleostomi</taxon>
        <taxon>Archelosauria</taxon>
        <taxon>Testudinata</taxon>
        <taxon>Testudines</taxon>
        <taxon>Cryptodira</taxon>
        <taxon>Durocryptodira</taxon>
        <taxon>Americhelydia</taxon>
        <taxon>Chelonioidea</taxon>
        <taxon>Cheloniidae</taxon>
        <taxon>Chelonia</taxon>
    </lineage>
</organism>
<proteinExistence type="predicted"/>
<evidence type="ECO:0000256" key="1">
    <source>
        <dbReference type="ARBA" id="ARBA00022441"/>
    </source>
</evidence>
<dbReference type="AlphaFoldDB" id="M7CA99"/>
<dbReference type="Pfam" id="PF01344">
    <property type="entry name" value="Kelch_1"/>
    <property type="match status" value="1"/>
</dbReference>
<reference evidence="3" key="1">
    <citation type="journal article" date="2013" name="Nat. Genet.">
        <title>The draft genomes of soft-shell turtle and green sea turtle yield insights into the development and evolution of the turtle-specific body plan.</title>
        <authorList>
            <person name="Wang Z."/>
            <person name="Pascual-Anaya J."/>
            <person name="Zadissa A."/>
            <person name="Li W."/>
            <person name="Niimura Y."/>
            <person name="Huang Z."/>
            <person name="Li C."/>
            <person name="White S."/>
            <person name="Xiong Z."/>
            <person name="Fang D."/>
            <person name="Wang B."/>
            <person name="Ming Y."/>
            <person name="Chen Y."/>
            <person name="Zheng Y."/>
            <person name="Kuraku S."/>
            <person name="Pignatelli M."/>
            <person name="Herrero J."/>
            <person name="Beal K."/>
            <person name="Nozawa M."/>
            <person name="Li Q."/>
            <person name="Wang J."/>
            <person name="Zhang H."/>
            <person name="Yu L."/>
            <person name="Shigenobu S."/>
            <person name="Wang J."/>
            <person name="Liu J."/>
            <person name="Flicek P."/>
            <person name="Searle S."/>
            <person name="Wang J."/>
            <person name="Kuratani S."/>
            <person name="Yin Y."/>
            <person name="Aken B."/>
            <person name="Zhang G."/>
            <person name="Irie N."/>
        </authorList>
    </citation>
    <scope>NUCLEOTIDE SEQUENCE [LARGE SCALE GENOMIC DNA]</scope>
</reference>
<name>M7CA99_CHEMY</name>
<dbReference type="InterPro" id="IPR006652">
    <property type="entry name" value="Kelch_1"/>
</dbReference>
<protein>
    <submittedName>
        <fullName evidence="2">Leucine-zipper-like transcriptional regulator 1</fullName>
    </submittedName>
</protein>
<sequence>MAAGGAPSGGGAGSSKVAPSVEFDHSCSDSVEYLTLNFGPFETVHRRSKHTVVAYRDAIYVFGGDNGIYCSSLVLMYCTVPCRTMQSVFDWKVVKVHQSTVDSYLEDVILNSMESTAEEQAREEIQKVAVEINDIAYEMESRRQTIASMEPAQLTVTPAVVFWVLLSADGAVRLLTVIIHRFRYNSALVNELSLNSKFLHDVVVHRFRCNSALLVP</sequence>
<gene>
    <name evidence="2" type="ORF">UY3_05232</name>
</gene>
<dbReference type="PANTHER" id="PTHR22455:SF10">
    <property type="entry name" value="CILIA- AND FLAGELLA-ASSOCIATED PROTEIN 91"/>
    <property type="match status" value="1"/>
</dbReference>
<evidence type="ECO:0000313" key="3">
    <source>
        <dbReference type="Proteomes" id="UP000031443"/>
    </source>
</evidence>